<gene>
    <name evidence="7" type="primary">nhaR</name>
    <name evidence="7" type="ORF">NB640_05185</name>
</gene>
<sequence length="309" mass="34166">MSNPNLNFRHLYYFWVVAKEGGITRAARRLGVAVQTISMQLSLLEKAVGKTLFAPQGRRIVLTEAGRLALGYADQIFMLGEQLQEVLSEDDVGQNMRLTVGISDSLPKLIAYRLLEVALLMPQRIRIACYDGEFEALLADLALHRLDVVLTDRPVNPGTSLRVFSHALGDCQISFFGTEPLAQAYREHFPASLNGAPVLLPTRNNTLRVRLDQWFEMNGLRPNIVGEFEDSALLTTFGRSGLGMFPAPMALAADIREQFNAVPVGELADVREYYYAVSAELKIRHPVVEAILSAPHTGVFGKEPGKNVS</sequence>
<dbReference type="InterPro" id="IPR036388">
    <property type="entry name" value="WH-like_DNA-bd_sf"/>
</dbReference>
<keyword evidence="8" id="KW-1185">Reference proteome</keyword>
<evidence type="ECO:0000256" key="4">
    <source>
        <dbReference type="ARBA" id="ARBA00023159"/>
    </source>
</evidence>
<dbReference type="GO" id="GO:2000142">
    <property type="term" value="P:regulation of DNA-templated transcription initiation"/>
    <property type="evidence" value="ECO:0007669"/>
    <property type="project" value="TreeGrafter"/>
</dbReference>
<dbReference type="Proteomes" id="UP001156215">
    <property type="component" value="Chromosome"/>
</dbReference>
<dbReference type="InterPro" id="IPR000847">
    <property type="entry name" value="LysR_HTH_N"/>
</dbReference>
<reference evidence="7" key="1">
    <citation type="journal article" date="2022" name="Front. Microbiol.">
        <title>New perspectives on an old grouping: The genomic and phenotypic variability of Oxalobacter formigenes and the implications for calcium oxalate stone prevention.</title>
        <authorList>
            <person name="Chmiel J.A."/>
            <person name="Carr C."/>
            <person name="Stuivenberg G.A."/>
            <person name="Venema R."/>
            <person name="Chanyi R.M."/>
            <person name="Al K.F."/>
            <person name="Giguere D."/>
            <person name="Say H."/>
            <person name="Akouris P.P."/>
            <person name="Dominguez Romero S.A."/>
            <person name="Kwong A."/>
            <person name="Tai V."/>
            <person name="Koval S.F."/>
            <person name="Razvi H."/>
            <person name="Bjazevic J."/>
            <person name="Burton J.P."/>
        </authorList>
    </citation>
    <scope>NUCLEOTIDE SEQUENCE</scope>
    <source>
        <strain evidence="7">WoOx3</strain>
    </source>
</reference>
<evidence type="ECO:0000259" key="6">
    <source>
        <dbReference type="PROSITE" id="PS50931"/>
    </source>
</evidence>
<dbReference type="InterPro" id="IPR036390">
    <property type="entry name" value="WH_DNA-bd_sf"/>
</dbReference>
<dbReference type="PROSITE" id="PS50931">
    <property type="entry name" value="HTH_LYSR"/>
    <property type="match status" value="1"/>
</dbReference>
<dbReference type="PANTHER" id="PTHR30293">
    <property type="entry name" value="TRANSCRIPTIONAL REGULATORY PROTEIN NAC-RELATED"/>
    <property type="match status" value="1"/>
</dbReference>
<dbReference type="Gene3D" id="3.40.190.290">
    <property type="match status" value="1"/>
</dbReference>
<dbReference type="SUPFAM" id="SSF53850">
    <property type="entry name" value="Periplasmic binding protein-like II"/>
    <property type="match status" value="1"/>
</dbReference>
<dbReference type="Pfam" id="PF03466">
    <property type="entry name" value="LysR_substrate"/>
    <property type="match status" value="1"/>
</dbReference>
<protein>
    <submittedName>
        <fullName evidence="7">Transcriptional activator NhaR</fullName>
    </submittedName>
</protein>
<keyword evidence="2" id="KW-0805">Transcription regulation</keyword>
<dbReference type="InterPro" id="IPR005119">
    <property type="entry name" value="LysR_subst-bd"/>
</dbReference>
<dbReference type="KEGG" id="ovb:NB640_05185"/>
<keyword evidence="5" id="KW-0804">Transcription</keyword>
<name>A0A9E9M1D1_9BURK</name>
<dbReference type="Pfam" id="PF00126">
    <property type="entry name" value="HTH_1"/>
    <property type="match status" value="1"/>
</dbReference>
<dbReference type="SUPFAM" id="SSF46785">
    <property type="entry name" value="Winged helix' DNA-binding domain"/>
    <property type="match status" value="1"/>
</dbReference>
<keyword evidence="3" id="KW-0238">DNA-binding</keyword>
<dbReference type="GO" id="GO:0003700">
    <property type="term" value="F:DNA-binding transcription factor activity"/>
    <property type="evidence" value="ECO:0007669"/>
    <property type="project" value="InterPro"/>
</dbReference>
<evidence type="ECO:0000256" key="3">
    <source>
        <dbReference type="ARBA" id="ARBA00023125"/>
    </source>
</evidence>
<evidence type="ECO:0000256" key="5">
    <source>
        <dbReference type="ARBA" id="ARBA00023163"/>
    </source>
</evidence>
<dbReference type="GO" id="GO:0003677">
    <property type="term" value="F:DNA binding"/>
    <property type="evidence" value="ECO:0007669"/>
    <property type="project" value="UniProtKB-KW"/>
</dbReference>
<organism evidence="7 8">
    <name type="scientific">Oxalobacter vibrioformis</name>
    <dbReference type="NCBI Taxonomy" id="933080"/>
    <lineage>
        <taxon>Bacteria</taxon>
        <taxon>Pseudomonadati</taxon>
        <taxon>Pseudomonadota</taxon>
        <taxon>Betaproteobacteria</taxon>
        <taxon>Burkholderiales</taxon>
        <taxon>Oxalobacteraceae</taxon>
        <taxon>Oxalobacter</taxon>
    </lineage>
</organism>
<evidence type="ECO:0000313" key="8">
    <source>
        <dbReference type="Proteomes" id="UP001156215"/>
    </source>
</evidence>
<dbReference type="RefSeq" id="WP_269310125.1">
    <property type="nucleotide sequence ID" value="NZ_CP098242.1"/>
</dbReference>
<feature type="domain" description="HTH lysR-type" evidence="6">
    <location>
        <begin position="6"/>
        <end position="63"/>
    </location>
</feature>
<keyword evidence="4" id="KW-0010">Activator</keyword>
<evidence type="ECO:0000313" key="7">
    <source>
        <dbReference type="EMBL" id="WAW11028.1"/>
    </source>
</evidence>
<evidence type="ECO:0000256" key="2">
    <source>
        <dbReference type="ARBA" id="ARBA00023015"/>
    </source>
</evidence>
<evidence type="ECO:0000256" key="1">
    <source>
        <dbReference type="ARBA" id="ARBA00009437"/>
    </source>
</evidence>
<dbReference type="EMBL" id="CP098242">
    <property type="protein sequence ID" value="WAW11028.1"/>
    <property type="molecule type" value="Genomic_DNA"/>
</dbReference>
<dbReference type="AlphaFoldDB" id="A0A9E9M1D1"/>
<dbReference type="PANTHER" id="PTHR30293:SF2">
    <property type="entry name" value="TRANSCRIPTIONAL ACTIVATOR PROTEIN NHAR"/>
    <property type="match status" value="1"/>
</dbReference>
<accession>A0A9E9M1D1</accession>
<proteinExistence type="inferred from homology"/>
<dbReference type="Gene3D" id="1.10.10.10">
    <property type="entry name" value="Winged helix-like DNA-binding domain superfamily/Winged helix DNA-binding domain"/>
    <property type="match status" value="1"/>
</dbReference>
<dbReference type="NCBIfam" id="NF008284">
    <property type="entry name" value="PRK11062.1"/>
    <property type="match status" value="1"/>
</dbReference>
<comment type="similarity">
    <text evidence="1">Belongs to the LysR transcriptional regulatory family.</text>
</comment>